<dbReference type="CDD" id="cd06144">
    <property type="entry name" value="REX4_like"/>
    <property type="match status" value="1"/>
</dbReference>
<dbReference type="GO" id="GO:0005634">
    <property type="term" value="C:nucleus"/>
    <property type="evidence" value="ECO:0007669"/>
    <property type="project" value="UniProtKB-SubCell"/>
</dbReference>
<evidence type="ECO:0000259" key="9">
    <source>
        <dbReference type="PROSITE" id="PS50157"/>
    </source>
</evidence>
<accession>A0A7J6FC33</accession>
<dbReference type="GO" id="GO:0008270">
    <property type="term" value="F:zinc ion binding"/>
    <property type="evidence" value="ECO:0007669"/>
    <property type="project" value="UniProtKB-KW"/>
</dbReference>
<name>A0A7J6FC33_CANSA</name>
<dbReference type="Gene3D" id="3.30.420.10">
    <property type="entry name" value="Ribonuclease H-like superfamily/Ribonuclease H"/>
    <property type="match status" value="1"/>
</dbReference>
<dbReference type="AlphaFoldDB" id="A0A7J6FC33"/>
<dbReference type="InterPro" id="IPR013087">
    <property type="entry name" value="Znf_C2H2_type"/>
</dbReference>
<dbReference type="EMBL" id="JAATIQ010000235">
    <property type="protein sequence ID" value="KAF4368256.1"/>
    <property type="molecule type" value="Genomic_DNA"/>
</dbReference>
<dbReference type="PROSITE" id="PS50157">
    <property type="entry name" value="ZINC_FINGER_C2H2_2"/>
    <property type="match status" value="1"/>
</dbReference>
<evidence type="ECO:0000256" key="3">
    <source>
        <dbReference type="ARBA" id="ARBA00016937"/>
    </source>
</evidence>
<evidence type="ECO:0000313" key="10">
    <source>
        <dbReference type="EMBL" id="KAF4368256.1"/>
    </source>
</evidence>
<keyword evidence="5" id="KW-0378">Hydrolase</keyword>
<dbReference type="InterPro" id="IPR012337">
    <property type="entry name" value="RNaseH-like_sf"/>
</dbReference>
<dbReference type="GO" id="GO:0006364">
    <property type="term" value="P:rRNA processing"/>
    <property type="evidence" value="ECO:0007669"/>
    <property type="project" value="InterPro"/>
</dbReference>
<evidence type="ECO:0000256" key="2">
    <source>
        <dbReference type="ARBA" id="ARBA00010489"/>
    </source>
</evidence>
<dbReference type="InterPro" id="IPR037431">
    <property type="entry name" value="REX4_DEDDh_dom"/>
</dbReference>
<dbReference type="Proteomes" id="UP000583929">
    <property type="component" value="Unassembled WGS sequence"/>
</dbReference>
<evidence type="ECO:0000256" key="5">
    <source>
        <dbReference type="ARBA" id="ARBA00022801"/>
    </source>
</evidence>
<dbReference type="InterPro" id="IPR013520">
    <property type="entry name" value="Ribonucl_H"/>
</dbReference>
<dbReference type="SUPFAM" id="SSF53098">
    <property type="entry name" value="Ribonuclease H-like"/>
    <property type="match status" value="1"/>
</dbReference>
<keyword evidence="6" id="KW-0269">Exonuclease</keyword>
<comment type="caution">
    <text evidence="10">The sequence shown here is derived from an EMBL/GenBank/DDBJ whole genome shotgun (WGS) entry which is preliminary data.</text>
</comment>
<dbReference type="GO" id="GO:0003676">
    <property type="term" value="F:nucleic acid binding"/>
    <property type="evidence" value="ECO:0007669"/>
    <property type="project" value="InterPro"/>
</dbReference>
<dbReference type="InterPro" id="IPR047021">
    <property type="entry name" value="REXO1/3/4-like"/>
</dbReference>
<keyword evidence="4" id="KW-0540">Nuclease</keyword>
<dbReference type="SMART" id="SM00479">
    <property type="entry name" value="EXOIII"/>
    <property type="match status" value="1"/>
</dbReference>
<dbReference type="PROSITE" id="PS00028">
    <property type="entry name" value="ZINC_FINGER_C2H2_1"/>
    <property type="match status" value="1"/>
</dbReference>
<reference evidence="10 11" key="1">
    <citation type="journal article" date="2020" name="bioRxiv">
        <title>Sequence and annotation of 42 cannabis genomes reveals extensive copy number variation in cannabinoid synthesis and pathogen resistance genes.</title>
        <authorList>
            <person name="Mckernan K.J."/>
            <person name="Helbert Y."/>
            <person name="Kane L.T."/>
            <person name="Ebling H."/>
            <person name="Zhang L."/>
            <person name="Liu B."/>
            <person name="Eaton Z."/>
            <person name="Mclaughlin S."/>
            <person name="Kingan S."/>
            <person name="Baybayan P."/>
            <person name="Concepcion G."/>
            <person name="Jordan M."/>
            <person name="Riva A."/>
            <person name="Barbazuk W."/>
            <person name="Harkins T."/>
        </authorList>
    </citation>
    <scope>NUCLEOTIDE SEQUENCE [LARGE SCALE GENOMIC DNA]</scope>
    <source>
        <strain evidence="11">cv. Jamaican Lion 4</strain>
        <tissue evidence="10">Leaf</tissue>
    </source>
</reference>
<evidence type="ECO:0000256" key="8">
    <source>
        <dbReference type="PROSITE-ProRule" id="PRU00042"/>
    </source>
</evidence>
<evidence type="ECO:0000256" key="7">
    <source>
        <dbReference type="ARBA" id="ARBA00023242"/>
    </source>
</evidence>
<dbReference type="Pfam" id="PF00929">
    <property type="entry name" value="RNase_T"/>
    <property type="match status" value="1"/>
</dbReference>
<gene>
    <name evidence="10" type="ORF">G4B88_008560</name>
</gene>
<evidence type="ECO:0000256" key="6">
    <source>
        <dbReference type="ARBA" id="ARBA00022839"/>
    </source>
</evidence>
<dbReference type="PANTHER" id="PTHR12801">
    <property type="entry name" value="RNA EXONUCLEASE REXO1 / RECO3 FAMILY MEMBER-RELATED"/>
    <property type="match status" value="1"/>
</dbReference>
<sequence length="383" mass="43278">MEVDSDPDLLKPPSTRHKCSACYKQFKKKEHLVEHMKCSFHSVHQPRCGVCKKHCKSFESLREHLTGPLPKSNCSTIYSERGCNLCLKICDSLTSLNDHKKICCLSAPVPLGTTKKSDAESQIEVSNSNDVNLIGSGSKAVALDCEMVGGGDDGTLDVCARVCLIDEDENLLFHAYVHPLISVTNYRYEVTGLTEEHLSNAMPLKEVQEKISQILYNGESTGSEWSDGAKARLLVGHSIKHDLDCLRMNYPDHLLRDTANYRPLMKTNLVSHPLKYLTRTYLGQCCGSSASLSWLSRYDIQSGTHDPYEDCVSVMRLYKRMRDLNHKESIEASFSVHRTESFRVDLSSWTKELETMTPDELYQMSTSNYTCWCLDQRQNANTN</sequence>
<evidence type="ECO:0000256" key="4">
    <source>
        <dbReference type="ARBA" id="ARBA00022722"/>
    </source>
</evidence>
<feature type="domain" description="C2H2-type" evidence="9">
    <location>
        <begin position="17"/>
        <end position="46"/>
    </location>
</feature>
<evidence type="ECO:0000313" key="11">
    <source>
        <dbReference type="Proteomes" id="UP000583929"/>
    </source>
</evidence>
<keyword evidence="8" id="KW-0863">Zinc-finger</keyword>
<comment type="subcellular location">
    <subcellularLocation>
        <location evidence="1">Nucleus</location>
    </subcellularLocation>
</comment>
<comment type="similarity">
    <text evidence="2">Belongs to the REXO4 family.</text>
</comment>
<organism evidence="10 11">
    <name type="scientific">Cannabis sativa</name>
    <name type="common">Hemp</name>
    <name type="synonym">Marijuana</name>
    <dbReference type="NCBI Taxonomy" id="3483"/>
    <lineage>
        <taxon>Eukaryota</taxon>
        <taxon>Viridiplantae</taxon>
        <taxon>Streptophyta</taxon>
        <taxon>Embryophyta</taxon>
        <taxon>Tracheophyta</taxon>
        <taxon>Spermatophyta</taxon>
        <taxon>Magnoliopsida</taxon>
        <taxon>eudicotyledons</taxon>
        <taxon>Gunneridae</taxon>
        <taxon>Pentapetalae</taxon>
        <taxon>rosids</taxon>
        <taxon>fabids</taxon>
        <taxon>Rosales</taxon>
        <taxon>Cannabaceae</taxon>
        <taxon>Cannabis</taxon>
    </lineage>
</organism>
<dbReference type="GO" id="GO:0008408">
    <property type="term" value="F:3'-5' exonuclease activity"/>
    <property type="evidence" value="ECO:0007669"/>
    <property type="project" value="InterPro"/>
</dbReference>
<keyword evidence="11" id="KW-1185">Reference proteome</keyword>
<proteinExistence type="inferred from homology"/>
<keyword evidence="7" id="KW-0539">Nucleus</keyword>
<dbReference type="PANTHER" id="PTHR12801:SF123">
    <property type="entry name" value="RNA EXONUCLEASE 4"/>
    <property type="match status" value="1"/>
</dbReference>
<keyword evidence="8" id="KW-0862">Zinc</keyword>
<evidence type="ECO:0000256" key="1">
    <source>
        <dbReference type="ARBA" id="ARBA00004123"/>
    </source>
</evidence>
<protein>
    <recommendedName>
        <fullName evidence="3">RNA exonuclease 4</fullName>
    </recommendedName>
</protein>
<dbReference type="InterPro" id="IPR036397">
    <property type="entry name" value="RNaseH_sf"/>
</dbReference>
<keyword evidence="8" id="KW-0479">Metal-binding</keyword>